<name>A0ABR0U6Y0_REHGL</name>
<dbReference type="PROSITE" id="PS50166">
    <property type="entry name" value="IMPORTIN_B_NT"/>
    <property type="match status" value="1"/>
</dbReference>
<evidence type="ECO:0000259" key="5">
    <source>
        <dbReference type="PROSITE" id="PS50166"/>
    </source>
</evidence>
<evidence type="ECO:0000256" key="3">
    <source>
        <dbReference type="ARBA" id="ARBA00022448"/>
    </source>
</evidence>
<dbReference type="Pfam" id="PF03810">
    <property type="entry name" value="IBN_N"/>
    <property type="match status" value="1"/>
</dbReference>
<dbReference type="InterPro" id="IPR058669">
    <property type="entry name" value="TPR_IPO7/11-like"/>
</dbReference>
<organism evidence="6 7">
    <name type="scientific">Rehmannia glutinosa</name>
    <name type="common">Chinese foxglove</name>
    <dbReference type="NCBI Taxonomy" id="99300"/>
    <lineage>
        <taxon>Eukaryota</taxon>
        <taxon>Viridiplantae</taxon>
        <taxon>Streptophyta</taxon>
        <taxon>Embryophyta</taxon>
        <taxon>Tracheophyta</taxon>
        <taxon>Spermatophyta</taxon>
        <taxon>Magnoliopsida</taxon>
        <taxon>eudicotyledons</taxon>
        <taxon>Gunneridae</taxon>
        <taxon>Pentapetalae</taxon>
        <taxon>asterids</taxon>
        <taxon>lamiids</taxon>
        <taxon>Lamiales</taxon>
        <taxon>Orobanchaceae</taxon>
        <taxon>Rehmannieae</taxon>
        <taxon>Rehmannia</taxon>
    </lineage>
</organism>
<protein>
    <recommendedName>
        <fullName evidence="5">Importin N-terminal domain-containing protein</fullName>
    </recommendedName>
</protein>
<comment type="similarity">
    <text evidence="2">Belongs to the importin beta family.</text>
</comment>
<dbReference type="InterPro" id="IPR016024">
    <property type="entry name" value="ARM-type_fold"/>
</dbReference>
<dbReference type="PANTHER" id="PTHR10997">
    <property type="entry name" value="IMPORTIN-7, 8, 11"/>
    <property type="match status" value="1"/>
</dbReference>
<comment type="caution">
    <text evidence="6">The sequence shown here is derived from an EMBL/GenBank/DDBJ whole genome shotgun (WGS) entry which is preliminary data.</text>
</comment>
<comment type="subcellular location">
    <subcellularLocation>
        <location evidence="1">Nucleus</location>
    </subcellularLocation>
</comment>
<dbReference type="PANTHER" id="PTHR10997:SF7">
    <property type="entry name" value="IMPORTIN-11"/>
    <property type="match status" value="1"/>
</dbReference>
<feature type="domain" description="Importin N-terminal" evidence="5">
    <location>
        <begin position="29"/>
        <end position="104"/>
    </location>
</feature>
<dbReference type="Gene3D" id="1.25.10.10">
    <property type="entry name" value="Leucine-rich Repeat Variant"/>
    <property type="match status" value="1"/>
</dbReference>
<evidence type="ECO:0000256" key="2">
    <source>
        <dbReference type="ARBA" id="ARBA00007991"/>
    </source>
</evidence>
<keyword evidence="3" id="KW-0813">Transport</keyword>
<evidence type="ECO:0000313" key="7">
    <source>
        <dbReference type="Proteomes" id="UP001318860"/>
    </source>
</evidence>
<sequence>MALSVSDLPVIYTLLANSLSGDINVRKPAEESLAQFESRPGFCSCLMEVITAKDLVSHTDVRLMASVYLKNSINRYWRNRRDSMGMSNEEKLHLRQKLLSHLREENYQIALTLAVLISKIARIDYPREWSDLLSVLAQQLQSADILTSHRIYLILFRILKELSTKRLTLDQKTYAEEEKLLESIDAHIGLYLKYVESNRSHFIASQFFDYSWHLWQTDVQNILHGFSALAQNASELPHGDIYLTCERWLLCSKIIRQLIISGFPSDAKSMQEVQPVKTVCPVMLNAIRSFFPYYSSFQEKHPKFCDFLKKACTKLMKILIATQQRHPYSFGDQSVLWHVVDFCLNKITNPEPDILSFEEFMIQCMSMMKSVLECKEYKPSFTGRVMGDNRVTLQEMKKNVSSAVAGVLASLLPSDRVVLLCNILIRRYFVLTAKDVEEWYQNPESFHHEQDSVLWSERLRPCAEALYIVLFENHSQVGPVVVSILQEAMNGCPSVSEISPELLLKDAAYGAAAYVYYELSNYLSFKDWFNGALSIELTNDHPNTRIIHRKVALILGQWVSEIKDDTRKPVYCALIKLLQEKDLCVRLAASRSLYFHIEDANFSEQDFSDLLSLCWDSCFKLMEDVLEFDSKVQVLNTISGLIARITEVMPYANKLVQFFQKAWEESSGESLLQIQLLTALKNFVAALGYQSPICYNLLMPILQSVLNVNSPDELLEDSMQLWETTLSHATAMAPQLLGYFPCLVEILERSFNHLKVAASIIEGYIVLGGFEFLNMHAPTLAKVLDLVIGNVNDRGLLSILPLVDVLVQCFPAEVPQVISTTIQKLIVICLSGGDDHDPSKTAVKTSSAAILARILVMNTNFLAQLTSEPSLLAHLQKAGFSNEENILLCLVDVWLDKVDNVTSTQRKTFALALSIILTMRMPQVLDKLDQILSVCTSVILGGSEDLTEEESSSDNMQSSQLQVPSKEFRRRQIKFSDPINQISLENSLRDNLQTCAALHGELFNTAMSKMHPAAFAQLKQALNMP</sequence>
<evidence type="ECO:0000256" key="1">
    <source>
        <dbReference type="ARBA" id="ARBA00004123"/>
    </source>
</evidence>
<reference evidence="6 7" key="1">
    <citation type="journal article" date="2021" name="Comput. Struct. Biotechnol. J.">
        <title>De novo genome assembly of the potent medicinal plant Rehmannia glutinosa using nanopore technology.</title>
        <authorList>
            <person name="Ma L."/>
            <person name="Dong C."/>
            <person name="Song C."/>
            <person name="Wang X."/>
            <person name="Zheng X."/>
            <person name="Niu Y."/>
            <person name="Chen S."/>
            <person name="Feng W."/>
        </authorList>
    </citation>
    <scope>NUCLEOTIDE SEQUENCE [LARGE SCALE GENOMIC DNA]</scope>
    <source>
        <strain evidence="6">DH-2019</strain>
    </source>
</reference>
<evidence type="ECO:0000313" key="6">
    <source>
        <dbReference type="EMBL" id="KAK6118265.1"/>
    </source>
</evidence>
<dbReference type="InterPro" id="IPR011989">
    <property type="entry name" value="ARM-like"/>
</dbReference>
<dbReference type="EMBL" id="JABTTQ020003344">
    <property type="protein sequence ID" value="KAK6118265.1"/>
    <property type="molecule type" value="Genomic_DNA"/>
</dbReference>
<dbReference type="Pfam" id="PF25758">
    <property type="entry name" value="TPR_IPO11"/>
    <property type="match status" value="1"/>
</dbReference>
<keyword evidence="4" id="KW-0539">Nucleus</keyword>
<dbReference type="SMART" id="SM00913">
    <property type="entry name" value="IBN_N"/>
    <property type="match status" value="1"/>
</dbReference>
<gene>
    <name evidence="6" type="ORF">DH2020_048051</name>
</gene>
<dbReference type="InterPro" id="IPR001494">
    <property type="entry name" value="Importin-beta_N"/>
</dbReference>
<evidence type="ECO:0000256" key="4">
    <source>
        <dbReference type="ARBA" id="ARBA00023242"/>
    </source>
</evidence>
<proteinExistence type="inferred from homology"/>
<keyword evidence="7" id="KW-1185">Reference proteome</keyword>
<accession>A0ABR0U6Y0</accession>
<dbReference type="Proteomes" id="UP001318860">
    <property type="component" value="Unassembled WGS sequence"/>
</dbReference>
<dbReference type="SUPFAM" id="SSF48371">
    <property type="entry name" value="ARM repeat"/>
    <property type="match status" value="1"/>
</dbReference>